<reference evidence="2" key="1">
    <citation type="submission" date="2022-12" db="EMBL/GenBank/DDBJ databases">
        <authorList>
            <person name="Petersen C."/>
        </authorList>
    </citation>
    <scope>NUCLEOTIDE SEQUENCE</scope>
    <source>
        <strain evidence="2">IBT 35675</strain>
    </source>
</reference>
<evidence type="ECO:0000313" key="2">
    <source>
        <dbReference type="EMBL" id="KAJ5366676.1"/>
    </source>
</evidence>
<sequence>MIINNLKLLDTEFNGILTQLDRVLDKIETELSVEDRMAYFKRLCPPAMSTIYRLFGIRRQIEQEEAANGASQDNVYSTQSSIENYLPFVSAHASPPDPISKSQQCEGCGGLSSKSKESSKNNEESNKNADQSSDSDDQSSNNDDQSSNNDDQSSNNDDQSSNNDDQSSNNDDQSSNNDDQSSNNDDESSNSEKSKKTQRNSQHRDLDNTNFTNRRVSISPRLQEVLTRYMRDPRDIGSKIRRNPTQTAGGLPSAFLEIYDRGGDAELLALYRRFELRNFYLLAVDLDYHTGERWCRNASSDLAKQIKSQRPSLGLEQDELKECLNKFVRLGRKYGRWATELGGPGYLLAMPLGITERE</sequence>
<accession>A0A9W9RUP3</accession>
<comment type="caution">
    <text evidence="2">The sequence shown here is derived from an EMBL/GenBank/DDBJ whole genome shotgun (WGS) entry which is preliminary data.</text>
</comment>
<keyword evidence="3" id="KW-1185">Reference proteome</keyword>
<dbReference type="AlphaFoldDB" id="A0A9W9RUP3"/>
<dbReference type="EMBL" id="JAPZBR010000001">
    <property type="protein sequence ID" value="KAJ5366676.1"/>
    <property type="molecule type" value="Genomic_DNA"/>
</dbReference>
<organism evidence="2 3">
    <name type="scientific">Penicillium brevicompactum</name>
    <dbReference type="NCBI Taxonomy" id="5074"/>
    <lineage>
        <taxon>Eukaryota</taxon>
        <taxon>Fungi</taxon>
        <taxon>Dikarya</taxon>
        <taxon>Ascomycota</taxon>
        <taxon>Pezizomycotina</taxon>
        <taxon>Eurotiomycetes</taxon>
        <taxon>Eurotiomycetidae</taxon>
        <taxon>Eurotiales</taxon>
        <taxon>Aspergillaceae</taxon>
        <taxon>Penicillium</taxon>
    </lineage>
</organism>
<gene>
    <name evidence="2" type="ORF">N7541_000617</name>
</gene>
<protein>
    <submittedName>
        <fullName evidence="2">Uncharacterized protein</fullName>
    </submittedName>
</protein>
<reference evidence="2" key="2">
    <citation type="journal article" date="2023" name="IMA Fungus">
        <title>Comparative genomic study of the Penicillium genus elucidates a diverse pangenome and 15 lateral gene transfer events.</title>
        <authorList>
            <person name="Petersen C."/>
            <person name="Sorensen T."/>
            <person name="Nielsen M.R."/>
            <person name="Sondergaard T.E."/>
            <person name="Sorensen J.L."/>
            <person name="Fitzpatrick D.A."/>
            <person name="Frisvad J.C."/>
            <person name="Nielsen K.L."/>
        </authorList>
    </citation>
    <scope>NUCLEOTIDE SEQUENCE</scope>
    <source>
        <strain evidence="2">IBT 35675</strain>
    </source>
</reference>
<feature type="region of interest" description="Disordered" evidence="1">
    <location>
        <begin position="93"/>
        <end position="219"/>
    </location>
</feature>
<name>A0A9W9RUP3_PENBR</name>
<dbReference type="Proteomes" id="UP001148299">
    <property type="component" value="Unassembled WGS sequence"/>
</dbReference>
<proteinExistence type="predicted"/>
<feature type="compositionally biased region" description="Basic and acidic residues" evidence="1">
    <location>
        <begin position="114"/>
        <end position="127"/>
    </location>
</feature>
<feature type="compositionally biased region" description="Low complexity" evidence="1">
    <location>
        <begin position="128"/>
        <end position="183"/>
    </location>
</feature>
<evidence type="ECO:0000256" key="1">
    <source>
        <dbReference type="SAM" id="MobiDB-lite"/>
    </source>
</evidence>
<evidence type="ECO:0000313" key="3">
    <source>
        <dbReference type="Proteomes" id="UP001148299"/>
    </source>
</evidence>